<dbReference type="EC" id="2.7.1.36" evidence="1"/>
<proteinExistence type="predicted"/>
<keyword evidence="1" id="KW-0808">Transferase</keyword>
<evidence type="ECO:0000313" key="1">
    <source>
        <dbReference type="EMBL" id="VAW25192.1"/>
    </source>
</evidence>
<dbReference type="EMBL" id="UOER01000335">
    <property type="protein sequence ID" value="VAW25192.1"/>
    <property type="molecule type" value="Genomic_DNA"/>
</dbReference>
<dbReference type="GO" id="GO:0004496">
    <property type="term" value="F:mevalonate kinase activity"/>
    <property type="evidence" value="ECO:0007669"/>
    <property type="project" value="UniProtKB-EC"/>
</dbReference>
<feature type="non-terminal residue" evidence="1">
    <location>
        <position position="1"/>
    </location>
</feature>
<organism evidence="1">
    <name type="scientific">hydrothermal vent metagenome</name>
    <dbReference type="NCBI Taxonomy" id="652676"/>
    <lineage>
        <taxon>unclassified sequences</taxon>
        <taxon>metagenomes</taxon>
        <taxon>ecological metagenomes</taxon>
    </lineage>
</organism>
<reference evidence="1" key="1">
    <citation type="submission" date="2018-06" db="EMBL/GenBank/DDBJ databases">
        <authorList>
            <person name="Zhirakovskaya E."/>
        </authorList>
    </citation>
    <scope>NUCLEOTIDE SEQUENCE</scope>
</reference>
<keyword evidence="1" id="KW-0418">Kinase</keyword>
<gene>
    <name evidence="1" type="ORF">MNBD_BACTEROID04-1043</name>
</gene>
<name>A0A3B0UF10_9ZZZZ</name>
<accession>A0A3B0UF10</accession>
<protein>
    <submittedName>
        <fullName evidence="1">Mevalonate kinase</fullName>
        <ecNumber evidence="1">2.7.1.36</ecNumber>
    </submittedName>
</protein>
<dbReference type="AlphaFoldDB" id="A0A3B0UF10"/>
<sequence>QNSREGIQHFKNLKGNLTSEINQISNLTNEFLACNNIKDFEKLVVEHEEIVSKTLQLKKVQDLYFSDYFGQTKSLGAWGGDFILATGNNDTPTYFKQKGFQTVIPYQDLIL</sequence>